<dbReference type="Proteomes" id="UP001140091">
    <property type="component" value="Unassembled WGS sequence"/>
</dbReference>
<feature type="compositionally biased region" description="Low complexity" evidence="1">
    <location>
        <begin position="87"/>
        <end position="101"/>
    </location>
</feature>
<feature type="compositionally biased region" description="Gly residues" evidence="1">
    <location>
        <begin position="256"/>
        <end position="270"/>
    </location>
</feature>
<protein>
    <submittedName>
        <fullName evidence="2">Uncharacterized protein</fullName>
    </submittedName>
</protein>
<feature type="region of interest" description="Disordered" evidence="1">
    <location>
        <begin position="224"/>
        <end position="398"/>
    </location>
</feature>
<proteinExistence type="predicted"/>
<feature type="compositionally biased region" description="Basic and acidic residues" evidence="1">
    <location>
        <begin position="376"/>
        <end position="398"/>
    </location>
</feature>
<reference evidence="2" key="1">
    <citation type="submission" date="2022-06" db="EMBL/GenBank/DDBJ databases">
        <title>Genome Sequence of Candolleomyces eurysporus.</title>
        <authorList>
            <person name="Buettner E."/>
        </authorList>
    </citation>
    <scope>NUCLEOTIDE SEQUENCE</scope>
    <source>
        <strain evidence="2">VTCC 930004</strain>
    </source>
</reference>
<keyword evidence="3" id="KW-1185">Reference proteome</keyword>
<sequence>MGSENLPPSFVGQGRNYELGPSPRLPPLYPQVAQQTHGQAQSRYPSRHLPQGQPPPPLPPPPQVQLRTAGNGYVPVDERHFEEGWHQAQAQAPGASQPLQLKDVGSGEGYSYHQPQQPPDDYLPQFVPTQRYHPEDPAGVQYHPHYHYRPQQQQHHQLCQAPDGAMANATAGYCQLSVYPYPSAHSALPQPPLAPSMSIPPRYHNALPQPYNYDQYGLKYPVDRTGYPITGPTQAQAQPSGHQGRTVPAGASSSGTYGGGGGGGGSGGSGYTSDKPHRRHLSPSPPPVQVQKLSILNPPGSLKRLNPFSPPFRPLDASSNPLARSERRERNLQDQERVQQEQHLGCRKQEQKHQIPRPTRATTKSPADDYSELIISDDHDHRSNSEPSLGKEERQYQH</sequence>
<feature type="compositionally biased region" description="Pro residues" evidence="1">
    <location>
        <begin position="52"/>
        <end position="63"/>
    </location>
</feature>
<feature type="compositionally biased region" description="Polar residues" evidence="1">
    <location>
        <begin position="231"/>
        <end position="243"/>
    </location>
</feature>
<dbReference type="EMBL" id="JANBPK010000726">
    <property type="protein sequence ID" value="KAJ2934078.1"/>
    <property type="molecule type" value="Genomic_DNA"/>
</dbReference>
<gene>
    <name evidence="2" type="ORF">H1R20_g2980</name>
</gene>
<dbReference type="AlphaFoldDB" id="A0A9W8JI57"/>
<comment type="caution">
    <text evidence="2">The sequence shown here is derived from an EMBL/GenBank/DDBJ whole genome shotgun (WGS) entry which is preliminary data.</text>
</comment>
<organism evidence="2 3">
    <name type="scientific">Candolleomyces eurysporus</name>
    <dbReference type="NCBI Taxonomy" id="2828524"/>
    <lineage>
        <taxon>Eukaryota</taxon>
        <taxon>Fungi</taxon>
        <taxon>Dikarya</taxon>
        <taxon>Basidiomycota</taxon>
        <taxon>Agaricomycotina</taxon>
        <taxon>Agaricomycetes</taxon>
        <taxon>Agaricomycetidae</taxon>
        <taxon>Agaricales</taxon>
        <taxon>Agaricineae</taxon>
        <taxon>Psathyrellaceae</taxon>
        <taxon>Candolleomyces</taxon>
    </lineage>
</organism>
<feature type="compositionally biased region" description="Basic and acidic residues" evidence="1">
    <location>
        <begin position="324"/>
        <end position="340"/>
    </location>
</feature>
<accession>A0A9W8JI57</accession>
<feature type="compositionally biased region" description="Basic and acidic residues" evidence="1">
    <location>
        <begin position="76"/>
        <end position="85"/>
    </location>
</feature>
<feature type="region of interest" description="Disordered" evidence="1">
    <location>
        <begin position="1"/>
        <end position="119"/>
    </location>
</feature>
<name>A0A9W8JI57_9AGAR</name>
<feature type="compositionally biased region" description="Polar residues" evidence="1">
    <location>
        <begin position="32"/>
        <end position="44"/>
    </location>
</feature>
<evidence type="ECO:0000313" key="3">
    <source>
        <dbReference type="Proteomes" id="UP001140091"/>
    </source>
</evidence>
<evidence type="ECO:0000313" key="2">
    <source>
        <dbReference type="EMBL" id="KAJ2934078.1"/>
    </source>
</evidence>
<evidence type="ECO:0000256" key="1">
    <source>
        <dbReference type="SAM" id="MobiDB-lite"/>
    </source>
</evidence>
<feature type="non-terminal residue" evidence="2">
    <location>
        <position position="398"/>
    </location>
</feature>
<dbReference type="OrthoDB" id="10508201at2759"/>